<evidence type="ECO:0000313" key="1">
    <source>
        <dbReference type="EMBL" id="CAB4129541.1"/>
    </source>
</evidence>
<organism evidence="1">
    <name type="scientific">uncultured Caudovirales phage</name>
    <dbReference type="NCBI Taxonomy" id="2100421"/>
    <lineage>
        <taxon>Viruses</taxon>
        <taxon>Duplodnaviria</taxon>
        <taxon>Heunggongvirae</taxon>
        <taxon>Uroviricota</taxon>
        <taxon>Caudoviricetes</taxon>
        <taxon>Peduoviridae</taxon>
        <taxon>Maltschvirus</taxon>
        <taxon>Maltschvirus maltsch</taxon>
    </lineage>
</organism>
<accession>A0A6J5L5E8</accession>
<protein>
    <submittedName>
        <fullName evidence="1">Uncharacterized protein</fullName>
    </submittedName>
</protein>
<gene>
    <name evidence="1" type="ORF">UFOVP115_41</name>
</gene>
<dbReference type="EMBL" id="LR796236">
    <property type="protein sequence ID" value="CAB4129541.1"/>
    <property type="molecule type" value="Genomic_DNA"/>
</dbReference>
<sequence length="82" mass="9525">MAEKISFDEWLQYGITQNWCGPAVCVTHDGLPMTETEEQEMYELDPCIHAIRLYEDEDTKIKVEENHSPSIWRATNSGYTVE</sequence>
<name>A0A6J5L5E8_9CAUD</name>
<proteinExistence type="predicted"/>
<reference evidence="1" key="1">
    <citation type="submission" date="2020-04" db="EMBL/GenBank/DDBJ databases">
        <authorList>
            <person name="Chiriac C."/>
            <person name="Salcher M."/>
            <person name="Ghai R."/>
            <person name="Kavagutti S V."/>
        </authorList>
    </citation>
    <scope>NUCLEOTIDE SEQUENCE</scope>
</reference>